<feature type="transmembrane region" description="Helical" evidence="1">
    <location>
        <begin position="36"/>
        <end position="54"/>
    </location>
</feature>
<organism evidence="2 3">
    <name type="scientific">Leptotrichia buccalis (strain ATCC 14201 / DSM 1135 / JCM 12969 / NCTC 10249 / C-1013-b)</name>
    <dbReference type="NCBI Taxonomy" id="523794"/>
    <lineage>
        <taxon>Bacteria</taxon>
        <taxon>Fusobacteriati</taxon>
        <taxon>Fusobacteriota</taxon>
        <taxon>Fusobacteriia</taxon>
        <taxon>Fusobacteriales</taxon>
        <taxon>Leptotrichiaceae</taxon>
        <taxon>Leptotrichia</taxon>
    </lineage>
</organism>
<reference evidence="2 3" key="1">
    <citation type="journal article" date="2009" name="Stand. Genomic Sci.">
        <title>Complete genome sequence of Leptotrichia buccalis type strain (C-1013-b).</title>
        <authorList>
            <person name="Ivanova N."/>
            <person name="Gronow S."/>
            <person name="Lapidus A."/>
            <person name="Copeland A."/>
            <person name="Glavina Del Rio T."/>
            <person name="Nolan M."/>
            <person name="Lucas S."/>
            <person name="Chen F."/>
            <person name="Tice H."/>
            <person name="Cheng J.F."/>
            <person name="Saunders E."/>
            <person name="Bruce D."/>
            <person name="Goodwin L."/>
            <person name="Brettin T."/>
            <person name="Detter J.C."/>
            <person name="Han C."/>
            <person name="Pitluck S."/>
            <person name="Mikhailova N."/>
            <person name="Pati A."/>
            <person name="Mavrommatis K."/>
            <person name="Chen A."/>
            <person name="Palaniappan K."/>
            <person name="Land M."/>
            <person name="Hauser L."/>
            <person name="Chang Y.J."/>
            <person name="Jeffries C.D."/>
            <person name="Chain P."/>
            <person name="Rohde C."/>
            <person name="Goker M."/>
            <person name="Bristow J."/>
            <person name="Eisen J.A."/>
            <person name="Markowitz V."/>
            <person name="Hugenholtz P."/>
            <person name="Kyrpides N.C."/>
            <person name="Klenk H.P."/>
        </authorList>
    </citation>
    <scope>NUCLEOTIDE SEQUENCE [LARGE SCALE GENOMIC DNA]</scope>
    <source>
        <strain evidence="3">ATCC 14201 / DSM 1135 / JCM 12969 / NCTC 10249 / C-1013-b</strain>
    </source>
</reference>
<gene>
    <name evidence="2" type="ordered locus">Lebu_1689</name>
</gene>
<evidence type="ECO:0000256" key="1">
    <source>
        <dbReference type="SAM" id="Phobius"/>
    </source>
</evidence>
<proteinExistence type="predicted"/>
<protein>
    <submittedName>
        <fullName evidence="2">Uncharacterized protein</fullName>
    </submittedName>
</protein>
<evidence type="ECO:0000313" key="3">
    <source>
        <dbReference type="Proteomes" id="UP000001910"/>
    </source>
</evidence>
<dbReference type="AlphaFoldDB" id="C7NBM9"/>
<evidence type="ECO:0000313" key="2">
    <source>
        <dbReference type="EMBL" id="ACV39560.1"/>
    </source>
</evidence>
<accession>C7NBM9</accession>
<keyword evidence="1" id="KW-1133">Transmembrane helix</keyword>
<dbReference type="Gene3D" id="1.25.40.10">
    <property type="entry name" value="Tetratricopeptide repeat domain"/>
    <property type="match status" value="1"/>
</dbReference>
<dbReference type="Proteomes" id="UP000001910">
    <property type="component" value="Chromosome"/>
</dbReference>
<dbReference type="HOGENOM" id="CLU_097124_0_0_0"/>
<dbReference type="KEGG" id="lba:Lebu_1689"/>
<keyword evidence="1" id="KW-0472">Membrane</keyword>
<dbReference type="STRING" id="523794.Lebu_1689"/>
<dbReference type="EMBL" id="CP001685">
    <property type="protein sequence ID" value="ACV39560.1"/>
    <property type="molecule type" value="Genomic_DNA"/>
</dbReference>
<dbReference type="InterPro" id="IPR011990">
    <property type="entry name" value="TPR-like_helical_dom_sf"/>
</dbReference>
<dbReference type="OrthoDB" id="82209at2"/>
<keyword evidence="3" id="KW-1185">Reference proteome</keyword>
<feature type="transmembrane region" description="Helical" evidence="1">
    <location>
        <begin position="12"/>
        <end position="30"/>
    </location>
</feature>
<sequence length="242" mass="28707">MLKKNKLTLKYAIGYAILIILNIFYFILAITKPSILNGFLFILLFTALYVLFYFETTNLLLNRLEPKKYISRAKKIFKILSGKNEKSVILINLSIAYLLLNEKQKFLECINAIKITQNTPKKIKYFYYYNLAAYKYFINEKNEAKKIFDENIRKKTEKTLLEIMLDYEDKPQEKIAELKKLKSKDKLTEIQVKFVLAKTYEKVQDFEKAKKFYEEVAEKGNKLYIVKVAQKKILELNLKIKN</sequence>
<keyword evidence="1" id="KW-0812">Transmembrane</keyword>
<dbReference type="RefSeq" id="WP_015769900.1">
    <property type="nucleotide sequence ID" value="NC_013192.1"/>
</dbReference>
<name>C7NBM9_LEPBD</name>
<dbReference type="SUPFAM" id="SSF48452">
    <property type="entry name" value="TPR-like"/>
    <property type="match status" value="1"/>
</dbReference>